<dbReference type="InterPro" id="IPR017871">
    <property type="entry name" value="ABC_transporter-like_CS"/>
</dbReference>
<evidence type="ECO:0000313" key="5">
    <source>
        <dbReference type="EMBL" id="GAA3629296.1"/>
    </source>
</evidence>
<keyword evidence="1" id="KW-0813">Transport</keyword>
<evidence type="ECO:0000259" key="4">
    <source>
        <dbReference type="PROSITE" id="PS50893"/>
    </source>
</evidence>
<dbReference type="Gene3D" id="3.40.50.300">
    <property type="entry name" value="P-loop containing nucleotide triphosphate hydrolases"/>
    <property type="match status" value="1"/>
</dbReference>
<dbReference type="InterPro" id="IPR050093">
    <property type="entry name" value="ABC_SmlMolc_Importer"/>
</dbReference>
<keyword evidence="3" id="KW-0067">ATP-binding</keyword>
<dbReference type="PANTHER" id="PTHR42781:SF4">
    <property type="entry name" value="SPERMIDINE_PUTRESCINE IMPORT ATP-BINDING PROTEIN POTA"/>
    <property type="match status" value="1"/>
</dbReference>
<evidence type="ECO:0000256" key="3">
    <source>
        <dbReference type="ARBA" id="ARBA00022840"/>
    </source>
</evidence>
<organism evidence="5 6">
    <name type="scientific">Microbacterium awajiense</name>
    <dbReference type="NCBI Taxonomy" id="415214"/>
    <lineage>
        <taxon>Bacteria</taxon>
        <taxon>Bacillati</taxon>
        <taxon>Actinomycetota</taxon>
        <taxon>Actinomycetes</taxon>
        <taxon>Micrococcales</taxon>
        <taxon>Microbacteriaceae</taxon>
        <taxon>Microbacterium</taxon>
    </lineage>
</organism>
<dbReference type="RefSeq" id="WP_344736784.1">
    <property type="nucleotide sequence ID" value="NZ_BAAAYU010000001.1"/>
</dbReference>
<dbReference type="InterPro" id="IPR003593">
    <property type="entry name" value="AAA+_ATPase"/>
</dbReference>
<dbReference type="PANTHER" id="PTHR42781">
    <property type="entry name" value="SPERMIDINE/PUTRESCINE IMPORT ATP-BINDING PROTEIN POTA"/>
    <property type="match status" value="1"/>
</dbReference>
<gene>
    <name evidence="5" type="ORF">GCM10022200_09910</name>
</gene>
<dbReference type="EMBL" id="BAAAYU010000001">
    <property type="protein sequence ID" value="GAA3629296.1"/>
    <property type="molecule type" value="Genomic_DNA"/>
</dbReference>
<keyword evidence="6" id="KW-1185">Reference proteome</keyword>
<accession>A0ABP7ACK6</accession>
<dbReference type="Pfam" id="PF00005">
    <property type="entry name" value="ABC_tran"/>
    <property type="match status" value="1"/>
</dbReference>
<proteinExistence type="predicted"/>
<dbReference type="PROSITE" id="PS00211">
    <property type="entry name" value="ABC_TRANSPORTER_1"/>
    <property type="match status" value="1"/>
</dbReference>
<dbReference type="PROSITE" id="PS50893">
    <property type="entry name" value="ABC_TRANSPORTER_2"/>
    <property type="match status" value="1"/>
</dbReference>
<evidence type="ECO:0000256" key="1">
    <source>
        <dbReference type="ARBA" id="ARBA00022448"/>
    </source>
</evidence>
<keyword evidence="2" id="KW-0547">Nucleotide-binding</keyword>
<dbReference type="SMART" id="SM00382">
    <property type="entry name" value="AAA"/>
    <property type="match status" value="1"/>
</dbReference>
<evidence type="ECO:0000256" key="2">
    <source>
        <dbReference type="ARBA" id="ARBA00022741"/>
    </source>
</evidence>
<reference evidence="6" key="1">
    <citation type="journal article" date="2019" name="Int. J. Syst. Evol. Microbiol.">
        <title>The Global Catalogue of Microorganisms (GCM) 10K type strain sequencing project: providing services to taxonomists for standard genome sequencing and annotation.</title>
        <authorList>
            <consortium name="The Broad Institute Genomics Platform"/>
            <consortium name="The Broad Institute Genome Sequencing Center for Infectious Disease"/>
            <person name="Wu L."/>
            <person name="Ma J."/>
        </authorList>
    </citation>
    <scope>NUCLEOTIDE SEQUENCE [LARGE SCALE GENOMIC DNA]</scope>
    <source>
        <strain evidence="6">JCM 16544</strain>
    </source>
</reference>
<dbReference type="InterPro" id="IPR003439">
    <property type="entry name" value="ABC_transporter-like_ATP-bd"/>
</dbReference>
<protein>
    <recommendedName>
        <fullName evidence="4">ABC transporter domain-containing protein</fullName>
    </recommendedName>
</protein>
<comment type="caution">
    <text evidence="5">The sequence shown here is derived from an EMBL/GenBank/DDBJ whole genome shotgun (WGS) entry which is preliminary data.</text>
</comment>
<dbReference type="SUPFAM" id="SSF52540">
    <property type="entry name" value="P-loop containing nucleoside triphosphate hydrolases"/>
    <property type="match status" value="1"/>
</dbReference>
<sequence>MTAGLSIDLTARRGAFTTTAAFEVAPGETLALVGPNGAGKSTLLAAIAGLIGVVDGRISTAGRVLTDTRRGIDLPAASRRVGVVFQDYLLFDHLDVRDNVAFAGRMRGRSWTDARAAVAPLLDRFALEDLAERLPGTLSGGQAQRVALARALAVDPEVLLLDEPMAALDVEVRADVRVDLTRHLGGFGGATVLVTHSTADVAALADAVVVLENGRVTQTGTLDELRAAPATAYVERLLRAG</sequence>
<dbReference type="Proteomes" id="UP001501697">
    <property type="component" value="Unassembled WGS sequence"/>
</dbReference>
<dbReference type="InterPro" id="IPR027417">
    <property type="entry name" value="P-loop_NTPase"/>
</dbReference>
<feature type="domain" description="ABC transporter" evidence="4">
    <location>
        <begin position="2"/>
        <end position="238"/>
    </location>
</feature>
<name>A0ABP7ACK6_9MICO</name>
<evidence type="ECO:0000313" key="6">
    <source>
        <dbReference type="Proteomes" id="UP001501697"/>
    </source>
</evidence>